<accession>A0A3B0WW53</accession>
<dbReference type="PANTHER" id="PTHR34700:SF4">
    <property type="entry name" value="PHAGE-LIKE ELEMENT PBSX PROTEIN XKDP"/>
    <property type="match status" value="1"/>
</dbReference>
<dbReference type="InterPro" id="IPR052196">
    <property type="entry name" value="Bact_Kbp"/>
</dbReference>
<evidence type="ECO:0000259" key="1">
    <source>
        <dbReference type="PROSITE" id="PS51782"/>
    </source>
</evidence>
<dbReference type="InterPro" id="IPR018392">
    <property type="entry name" value="LysM"/>
</dbReference>
<dbReference type="PANTHER" id="PTHR34700">
    <property type="entry name" value="POTASSIUM BINDING PROTEIN KBP"/>
    <property type="match status" value="1"/>
</dbReference>
<dbReference type="CDD" id="cd00118">
    <property type="entry name" value="LysM"/>
    <property type="match status" value="1"/>
</dbReference>
<proteinExistence type="predicted"/>
<reference evidence="2" key="1">
    <citation type="submission" date="2018-06" db="EMBL/GenBank/DDBJ databases">
        <authorList>
            <person name="Zhirakovskaya E."/>
        </authorList>
    </citation>
    <scope>NUCLEOTIDE SEQUENCE</scope>
</reference>
<protein>
    <submittedName>
        <fullName evidence="2">Uncharacterized protein with LysM domain, COG1652</fullName>
    </submittedName>
</protein>
<sequence>MQPGRGIKIKMNNSNTPKTPIIVPFFILLGLLSVMTASITGCSSSETRPVAAEESVQSGKIVAAEETVTPKKEIRVKAAHPRQYTVKKGDTLWGISNLFLQDPWYWPEIWQKNNQITNPHLIFPGDVLTLVYVNGQPQILVNDAQHKAVQKDSAAGGLPVKKLSPTVRSKSLQASIPSIPGDAIRQFLTKPRIVTKEQLEQAPRIIASDEKHLILSDGDRVYIRGEIDKERVRFSIFRPGDALRDPQTDELLGYEAKYTGDLHVTTYDDPASGDITFSEREILIGDRLLPEDKSKLENLFFPHIPDRKVKAQIISLYDALFGVAQYQIVVINKGERDGMEVGHLLATFTQGGIVRDHLDIRRSKEIKLPNERSGLIMIFKTFDRVSYALTLESRRVIHRDDFVYRPKF</sequence>
<evidence type="ECO:0000313" key="2">
    <source>
        <dbReference type="EMBL" id="VAW53429.1"/>
    </source>
</evidence>
<dbReference type="SUPFAM" id="SSF54106">
    <property type="entry name" value="LysM domain"/>
    <property type="match status" value="1"/>
</dbReference>
<dbReference type="AlphaFoldDB" id="A0A3B0WW53"/>
<dbReference type="Gene3D" id="3.10.350.10">
    <property type="entry name" value="LysM domain"/>
    <property type="match status" value="1"/>
</dbReference>
<dbReference type="PROSITE" id="PS51782">
    <property type="entry name" value="LYSM"/>
    <property type="match status" value="1"/>
</dbReference>
<feature type="domain" description="LysM" evidence="1">
    <location>
        <begin position="82"/>
        <end position="130"/>
    </location>
</feature>
<organism evidence="2">
    <name type="scientific">hydrothermal vent metagenome</name>
    <dbReference type="NCBI Taxonomy" id="652676"/>
    <lineage>
        <taxon>unclassified sequences</taxon>
        <taxon>metagenomes</taxon>
        <taxon>ecological metagenomes</taxon>
    </lineage>
</organism>
<gene>
    <name evidence="2" type="ORF">MNBD_GAMMA05-366</name>
</gene>
<dbReference type="Pfam" id="PF01476">
    <property type="entry name" value="LysM"/>
    <property type="match status" value="1"/>
</dbReference>
<dbReference type="SMART" id="SM00257">
    <property type="entry name" value="LysM"/>
    <property type="match status" value="1"/>
</dbReference>
<name>A0A3B0WW53_9ZZZZ</name>
<dbReference type="EMBL" id="UOFE01000034">
    <property type="protein sequence ID" value="VAW53429.1"/>
    <property type="molecule type" value="Genomic_DNA"/>
</dbReference>
<dbReference type="InterPro" id="IPR036779">
    <property type="entry name" value="LysM_dom_sf"/>
</dbReference>